<evidence type="ECO:0000313" key="6">
    <source>
        <dbReference type="Proteomes" id="UP001152561"/>
    </source>
</evidence>
<dbReference type="PANTHER" id="PTHR45980">
    <property type="match status" value="1"/>
</dbReference>
<reference evidence="6" key="1">
    <citation type="journal article" date="2023" name="Proc. Natl. Acad. Sci. U.S.A.">
        <title>Genomic and structural basis for evolution of tropane alkaloid biosynthesis.</title>
        <authorList>
            <person name="Wanga Y.-J."/>
            <person name="Taina T."/>
            <person name="Yua J.-Y."/>
            <person name="Lia J."/>
            <person name="Xua B."/>
            <person name="Chenc J."/>
            <person name="D'Auriad J.C."/>
            <person name="Huanga J.-P."/>
            <person name="Huanga S.-X."/>
        </authorList>
    </citation>
    <scope>NUCLEOTIDE SEQUENCE [LARGE SCALE GENOMIC DNA]</scope>
    <source>
        <strain evidence="6">cv. KIB-2019</strain>
    </source>
</reference>
<name>A0A9Q1LG96_9SOLA</name>
<keyword evidence="1" id="KW-0645">Protease</keyword>
<sequence length="189" mass="22117">MKKPNETAELKVLRNGEVHFKITLHPLQPLFPVHQFDKLPSYFIFSGLVFIPLTQPFLHEYGEDRWYNTSPRRSWLSERALRKLPKKPGEQFIILSQVLMDDISAGYERLAELQVKKVNDVEVLNMKHLRQLVEDGNKKSVRFDLDGERVIVLDYELARTTTSRILKRHRIPHLLSSDLTDDQDTAKVQ</sequence>
<dbReference type="AlphaFoldDB" id="A0A9Q1LG96"/>
<dbReference type="Gene3D" id="3.20.190.20">
    <property type="match status" value="1"/>
</dbReference>
<dbReference type="GO" id="GO:0004252">
    <property type="term" value="F:serine-type endopeptidase activity"/>
    <property type="evidence" value="ECO:0007669"/>
    <property type="project" value="TreeGrafter"/>
</dbReference>
<keyword evidence="2" id="KW-0378">Hydrolase</keyword>
<comment type="caution">
    <text evidence="5">The sequence shown here is derived from an EMBL/GenBank/DDBJ whole genome shotgun (WGS) entry which is preliminary data.</text>
</comment>
<dbReference type="Proteomes" id="UP001152561">
    <property type="component" value="Unassembled WGS sequence"/>
</dbReference>
<accession>A0A9Q1LG96</accession>
<feature type="domain" description="Protease Do-like PDZ" evidence="4">
    <location>
        <begin position="32"/>
        <end position="178"/>
    </location>
</feature>
<proteinExistence type="predicted"/>
<evidence type="ECO:0000313" key="5">
    <source>
        <dbReference type="EMBL" id="KAJ8536542.1"/>
    </source>
</evidence>
<evidence type="ECO:0000256" key="1">
    <source>
        <dbReference type="ARBA" id="ARBA00022670"/>
    </source>
</evidence>
<evidence type="ECO:0000256" key="3">
    <source>
        <dbReference type="ARBA" id="ARBA00022825"/>
    </source>
</evidence>
<dbReference type="GO" id="GO:0006508">
    <property type="term" value="P:proteolysis"/>
    <property type="evidence" value="ECO:0007669"/>
    <property type="project" value="UniProtKB-KW"/>
</dbReference>
<dbReference type="Pfam" id="PF17815">
    <property type="entry name" value="PDZ_3"/>
    <property type="match status" value="1"/>
</dbReference>
<dbReference type="InterPro" id="IPR046449">
    <property type="entry name" value="DEGP_PDZ_sf"/>
</dbReference>
<dbReference type="OrthoDB" id="4217619at2759"/>
<dbReference type="PANTHER" id="PTHR45980:SF9">
    <property type="entry name" value="PROTEASE DO-LIKE 10, MITOCHONDRIAL-RELATED"/>
    <property type="match status" value="1"/>
</dbReference>
<dbReference type="EMBL" id="JAJAGQ010000018">
    <property type="protein sequence ID" value="KAJ8536542.1"/>
    <property type="molecule type" value="Genomic_DNA"/>
</dbReference>
<gene>
    <name evidence="5" type="ORF">K7X08_034943</name>
</gene>
<evidence type="ECO:0000256" key="2">
    <source>
        <dbReference type="ARBA" id="ARBA00022801"/>
    </source>
</evidence>
<keyword evidence="6" id="KW-1185">Reference proteome</keyword>
<evidence type="ECO:0000259" key="4">
    <source>
        <dbReference type="Pfam" id="PF17815"/>
    </source>
</evidence>
<dbReference type="InterPro" id="IPR041517">
    <property type="entry name" value="DEGP_PDZ"/>
</dbReference>
<organism evidence="5 6">
    <name type="scientific">Anisodus acutangulus</name>
    <dbReference type="NCBI Taxonomy" id="402998"/>
    <lineage>
        <taxon>Eukaryota</taxon>
        <taxon>Viridiplantae</taxon>
        <taxon>Streptophyta</taxon>
        <taxon>Embryophyta</taxon>
        <taxon>Tracheophyta</taxon>
        <taxon>Spermatophyta</taxon>
        <taxon>Magnoliopsida</taxon>
        <taxon>eudicotyledons</taxon>
        <taxon>Gunneridae</taxon>
        <taxon>Pentapetalae</taxon>
        <taxon>asterids</taxon>
        <taxon>lamiids</taxon>
        <taxon>Solanales</taxon>
        <taxon>Solanaceae</taxon>
        <taxon>Solanoideae</taxon>
        <taxon>Hyoscyameae</taxon>
        <taxon>Anisodus</taxon>
    </lineage>
</organism>
<keyword evidence="3" id="KW-0720">Serine protease</keyword>
<protein>
    <recommendedName>
        <fullName evidence="4">Protease Do-like PDZ domain-containing protein</fullName>
    </recommendedName>
</protein>